<dbReference type="VEuPathDB" id="FungiDB:PCH_Pc16g01950"/>
<dbReference type="AlphaFoldDB" id="B6H7A1"/>
<dbReference type="HOGENOM" id="CLU_1993369_0_0_1"/>
<evidence type="ECO:0000313" key="2">
    <source>
        <dbReference type="EMBL" id="CAP92865.1"/>
    </source>
</evidence>
<feature type="compositionally biased region" description="Polar residues" evidence="1">
    <location>
        <begin position="74"/>
        <end position="88"/>
    </location>
</feature>
<dbReference type="EMBL" id="AM920431">
    <property type="protein sequence ID" value="CAP92865.1"/>
    <property type="molecule type" value="Genomic_DNA"/>
</dbReference>
<evidence type="ECO:0000256" key="1">
    <source>
        <dbReference type="SAM" id="MobiDB-lite"/>
    </source>
</evidence>
<dbReference type="OrthoDB" id="654211at2759"/>
<dbReference type="BioCyc" id="PCHR:PC16G01950-MONOMER"/>
<sequence length="125" mass="14301">MQIIHGKGEERHFKVTHELSQPYRLYNIVHDPSHLTQITIFDPKVPLREETRSQPDQFVAIISENGAKGELDTSHTSPWNRQVASEGNNENVGERKDLCFVPYYLRADRGGRGRGQMRVSVLSTE</sequence>
<feature type="region of interest" description="Disordered" evidence="1">
    <location>
        <begin position="69"/>
        <end position="88"/>
    </location>
</feature>
<dbReference type="Proteomes" id="UP000000724">
    <property type="component" value="Contig Pc00c16"/>
</dbReference>
<accession>B6H7A1</accession>
<gene>
    <name evidence="2" type="ORF">Pc16g01950</name>
    <name evidence="2" type="ORF">PCH_Pc16g01950</name>
</gene>
<evidence type="ECO:0000313" key="3">
    <source>
        <dbReference type="Proteomes" id="UP000000724"/>
    </source>
</evidence>
<reference evidence="2 3" key="1">
    <citation type="journal article" date="2008" name="Nat. Biotechnol.">
        <title>Genome sequencing and analysis of the filamentous fungus Penicillium chrysogenum.</title>
        <authorList>
            <person name="van den Berg M.A."/>
            <person name="Albang R."/>
            <person name="Albermann K."/>
            <person name="Badger J.H."/>
            <person name="Daran J.-M."/>
            <person name="Driessen A.J.M."/>
            <person name="Garcia-Estrada C."/>
            <person name="Fedorova N.D."/>
            <person name="Harris D.M."/>
            <person name="Heijne W.H.M."/>
            <person name="Joardar V.S."/>
            <person name="Kiel J.A.K.W."/>
            <person name="Kovalchuk A."/>
            <person name="Martin J.F."/>
            <person name="Nierman W.C."/>
            <person name="Nijland J.G."/>
            <person name="Pronk J.T."/>
            <person name="Roubos J.A."/>
            <person name="van der Klei I.J."/>
            <person name="van Peij N.N.M.E."/>
            <person name="Veenhuis M."/>
            <person name="von Doehren H."/>
            <person name="Wagner C."/>
            <person name="Wortman J.R."/>
            <person name="Bovenberg R.A.L."/>
        </authorList>
    </citation>
    <scope>NUCLEOTIDE SEQUENCE [LARGE SCALE GENOMIC DNA]</scope>
    <source>
        <strain evidence="3">ATCC 28089 / DSM 1075 / NRRL 1951 / Wisconsin 54-1255</strain>
    </source>
</reference>
<organism evidence="2 3">
    <name type="scientific">Penicillium rubens (strain ATCC 28089 / DSM 1075 / NRRL 1951 / Wisconsin 54-1255)</name>
    <name type="common">Penicillium chrysogenum</name>
    <dbReference type="NCBI Taxonomy" id="500485"/>
    <lineage>
        <taxon>Eukaryota</taxon>
        <taxon>Fungi</taxon>
        <taxon>Dikarya</taxon>
        <taxon>Ascomycota</taxon>
        <taxon>Pezizomycotina</taxon>
        <taxon>Eurotiomycetes</taxon>
        <taxon>Eurotiomycetidae</taxon>
        <taxon>Eurotiales</taxon>
        <taxon>Aspergillaceae</taxon>
        <taxon>Penicillium</taxon>
        <taxon>Penicillium chrysogenum species complex</taxon>
    </lineage>
</organism>
<proteinExistence type="predicted"/>
<keyword evidence="3" id="KW-1185">Reference proteome</keyword>
<protein>
    <submittedName>
        <fullName evidence="2">Pc16g01950 protein</fullName>
    </submittedName>
</protein>
<name>B6H7A1_PENRW</name>